<dbReference type="Proteomes" id="UP001165498">
    <property type="component" value="Unassembled WGS sequence"/>
</dbReference>
<evidence type="ECO:0000256" key="1">
    <source>
        <dbReference type="SAM" id="SignalP"/>
    </source>
</evidence>
<protein>
    <recommendedName>
        <fullName evidence="4">Cytochrome c domain-containing protein</fullName>
    </recommendedName>
</protein>
<gene>
    <name evidence="2" type="ORF">NM961_12755</name>
</gene>
<evidence type="ECO:0000313" key="3">
    <source>
        <dbReference type="Proteomes" id="UP001165498"/>
    </source>
</evidence>
<feature type="signal peptide" evidence="1">
    <location>
        <begin position="1"/>
        <end position="25"/>
    </location>
</feature>
<feature type="chain" id="PRO_5046626049" description="Cytochrome c domain-containing protein" evidence="1">
    <location>
        <begin position="26"/>
        <end position="192"/>
    </location>
</feature>
<dbReference type="SUPFAM" id="SSF48695">
    <property type="entry name" value="Multiheme cytochromes"/>
    <property type="match status" value="1"/>
</dbReference>
<dbReference type="InterPro" id="IPR036280">
    <property type="entry name" value="Multihaem_cyt_sf"/>
</dbReference>
<organism evidence="2 3">
    <name type="scientific">Tahibacter harae</name>
    <dbReference type="NCBI Taxonomy" id="2963937"/>
    <lineage>
        <taxon>Bacteria</taxon>
        <taxon>Pseudomonadati</taxon>
        <taxon>Pseudomonadota</taxon>
        <taxon>Gammaproteobacteria</taxon>
        <taxon>Lysobacterales</taxon>
        <taxon>Rhodanobacteraceae</taxon>
        <taxon>Tahibacter</taxon>
    </lineage>
</organism>
<comment type="caution">
    <text evidence="2">The sequence shown here is derived from an EMBL/GenBank/DDBJ whole genome shotgun (WGS) entry which is preliminary data.</text>
</comment>
<dbReference type="EMBL" id="JANFQO010000010">
    <property type="protein sequence ID" value="MCQ4165581.1"/>
    <property type="molecule type" value="Genomic_DNA"/>
</dbReference>
<dbReference type="RefSeq" id="WP_255914770.1">
    <property type="nucleotide sequence ID" value="NZ_JANFQO010000010.1"/>
</dbReference>
<proteinExistence type="predicted"/>
<name>A0ABT1QTJ0_9GAMM</name>
<evidence type="ECO:0000313" key="2">
    <source>
        <dbReference type="EMBL" id="MCQ4165581.1"/>
    </source>
</evidence>
<keyword evidence="1" id="KW-0732">Signal</keyword>
<accession>A0ABT1QTJ0</accession>
<keyword evidence="3" id="KW-1185">Reference proteome</keyword>
<reference evidence="2" key="1">
    <citation type="submission" date="2022-07" db="EMBL/GenBank/DDBJ databases">
        <title>Tahibacter sp., a new gammaproteobacterium isolated from the silt sample collected at pig farm.</title>
        <authorList>
            <person name="Chen H."/>
        </authorList>
    </citation>
    <scope>NUCLEOTIDE SEQUENCE</scope>
    <source>
        <strain evidence="2">P2K</strain>
    </source>
</reference>
<sequence>MHNVLAVLLCLLLAACGSSSNSPDAAQTQAAVAAFATVQQVFQHLRCQNCHIPGDAPLQFDAGLPHQMGVVRGPAGHGAPGLPCSSCHGEANPPESYGPNAPPGAPHWALPPPEKRMVTKDLSAPALCKMIQDKQENGGRDFAALLKHVSEDKLVLWGWNPGGNRAPVPVPHAEFVAKFKTWSDAGGPCPAS</sequence>
<evidence type="ECO:0008006" key="4">
    <source>
        <dbReference type="Google" id="ProtNLM"/>
    </source>
</evidence>